<dbReference type="SMART" id="SM00577">
    <property type="entry name" value="CPDc"/>
    <property type="match status" value="1"/>
</dbReference>
<dbReference type="InterPro" id="IPR004274">
    <property type="entry name" value="FCP1_dom"/>
</dbReference>
<dbReference type="PROSITE" id="PS50969">
    <property type="entry name" value="FCP1"/>
    <property type="match status" value="1"/>
</dbReference>
<evidence type="ECO:0000313" key="14">
    <source>
        <dbReference type="EMBL" id="TIB07360.1"/>
    </source>
</evidence>
<protein>
    <recommendedName>
        <fullName evidence="9">GTPase-activating protein GYP5</fullName>
    </recommendedName>
</protein>
<evidence type="ECO:0000259" key="12">
    <source>
        <dbReference type="PROSITE" id="PS50086"/>
    </source>
</evidence>
<evidence type="ECO:0000256" key="6">
    <source>
        <dbReference type="ARBA" id="ARBA00022927"/>
    </source>
</evidence>
<evidence type="ECO:0000256" key="8">
    <source>
        <dbReference type="ARBA" id="ARBA00061661"/>
    </source>
</evidence>
<dbReference type="Gene3D" id="1.10.472.80">
    <property type="entry name" value="Ypt/Rab-GAP domain of gyp1p, domain 3"/>
    <property type="match status" value="1"/>
</dbReference>
<dbReference type="PANTHER" id="PTHR47219">
    <property type="entry name" value="RAB GTPASE-ACTIVATING PROTEIN 1-LIKE"/>
    <property type="match status" value="1"/>
</dbReference>
<sequence length="967" mass="108395">MTDIDTEFNSISLLSNHNKENAMTSIAIPKSSTSLKDNDIDDSNHNERNESSPRGRHTKMRSLSNPASDLDTDTGLLLRRVDETASTSRRHSLHKGKHNIIHAIEENDKGSSDIDWQFWGEVMANYEDVAHNQPHALSKAIQKGIPKELRGMLWQLMSSSKNPDLEALYQEYLKLSSVNDKAIHKDLSRTFPALEYFQDPDSVNWLFNVAKAYSLYDVECGYTQGILFVIGPLLLNAPDEEAFGLLIRLMQSYDLRGHYLPEMPGLHLRLFQFDRLLEEFLPMVYTHLTKQGVKSSMYASQWFMTLFSYRFPLDIVYRIFDNIFAEGIEAIFRFGIGLMKKNEDKLLSLQFENIVDFLKEGMLEAYRIPRDTTTRAGSVSLQAPLLRGTSHSSPHSSISGSVSPRLATSADSGEWDCDSLVSDAYDVKITPFQLDSYASEWAETCYNVNKHAHEVDELRLANRGLSSQVKKLEASLTQINGEHCELVKTLVNIRIEKDEMEESLINKLVRAQMEKAAAEEELQRMREHISGETPAALAELVTQVSPNSQPQRNTRQPVRKTKKKKQPAPSETEKNIGSHENTNKQPQQSLSTSENDAQSPHTEQPPQRSEQIPTTATNNVKEETQPTKEPSKPVPKQRKKKSKLSSFFSSIVPCVGESSRNPAHDISSSEAPHKTQNQPTVDLSQNNEDDIPPATPVIPSQGVDMPLSDTAGLTSGAVMPPGKELNPPTPSRQPSTHQHHESESSEEEEEEEVDEFESELADEERIIAKGGMGIPVGEDGQPNPLLPPLIASDNGKKCLVLDLDETLVHSSFKLIQHADYVVPVEIESQTHNVYVIKRPGVDAFLKRMGDLFEIVVFTASLSKYADPVLDMLDINRVVRHRLFRESCYNHKGNYVKDLSQLGRLINDSIIIDNSPASYVFHPNNAVPVSSWFNDPHDTELTDLCPFLTDLTAVDDVRGILNGTLLAS</sequence>
<name>A0A4T0HWU0_WALIC</name>
<dbReference type="InterPro" id="IPR000195">
    <property type="entry name" value="Rab-GAP-TBC_dom"/>
</dbReference>
<dbReference type="GO" id="GO:0005096">
    <property type="term" value="F:GTPase activator activity"/>
    <property type="evidence" value="ECO:0007669"/>
    <property type="project" value="UniProtKB-KW"/>
</dbReference>
<comment type="caution">
    <text evidence="14">The sequence shown here is derived from an EMBL/GenBank/DDBJ whole genome shotgun (WGS) entry which is preliminary data.</text>
</comment>
<evidence type="ECO:0000256" key="11">
    <source>
        <dbReference type="SAM" id="MobiDB-lite"/>
    </source>
</evidence>
<dbReference type="Pfam" id="PF23436">
    <property type="entry name" value="RabGap-TBC_2"/>
    <property type="match status" value="1"/>
</dbReference>
<organism evidence="14 15">
    <name type="scientific">Wallemia ichthyophaga</name>
    <dbReference type="NCBI Taxonomy" id="245174"/>
    <lineage>
        <taxon>Eukaryota</taxon>
        <taxon>Fungi</taxon>
        <taxon>Dikarya</taxon>
        <taxon>Basidiomycota</taxon>
        <taxon>Wallemiomycotina</taxon>
        <taxon>Wallemiomycetes</taxon>
        <taxon>Wallemiales</taxon>
        <taxon>Wallemiaceae</taxon>
        <taxon>Wallemia</taxon>
    </lineage>
</organism>
<feature type="compositionally biased region" description="Polar residues" evidence="11">
    <location>
        <begin position="542"/>
        <end position="556"/>
    </location>
</feature>
<keyword evidence="4" id="KW-0963">Cytoplasm</keyword>
<dbReference type="GO" id="GO:0005737">
    <property type="term" value="C:cytoplasm"/>
    <property type="evidence" value="ECO:0007669"/>
    <property type="project" value="UniProtKB-SubCell"/>
</dbReference>
<dbReference type="Gene3D" id="1.10.10.750">
    <property type="entry name" value="Ypt/Rab-GAP domain of gyp1p, domain 1"/>
    <property type="match status" value="1"/>
</dbReference>
<reference evidence="14 15" key="1">
    <citation type="submission" date="2019-03" db="EMBL/GenBank/DDBJ databases">
        <title>Sequencing 23 genomes of Wallemia ichthyophaga.</title>
        <authorList>
            <person name="Gostincar C."/>
        </authorList>
    </citation>
    <scope>NUCLEOTIDE SEQUENCE [LARGE SCALE GENOMIC DNA]</scope>
    <source>
        <strain evidence="14 15">EXF-8621</strain>
    </source>
</reference>
<dbReference type="InterPro" id="IPR023214">
    <property type="entry name" value="HAD_sf"/>
</dbReference>
<comment type="subcellular location">
    <subcellularLocation>
        <location evidence="1">Cytoplasm</location>
    </subcellularLocation>
</comment>
<dbReference type="GO" id="GO:0031267">
    <property type="term" value="F:small GTPase binding"/>
    <property type="evidence" value="ECO:0007669"/>
    <property type="project" value="TreeGrafter"/>
</dbReference>
<gene>
    <name evidence="14" type="ORF">E3P90_04095</name>
</gene>
<dbReference type="FunFam" id="1.10.8.270:FF:000001">
    <property type="entry name" value="TBC1 domain family member 1"/>
    <property type="match status" value="1"/>
</dbReference>
<evidence type="ECO:0000256" key="2">
    <source>
        <dbReference type="ARBA" id="ARBA00022448"/>
    </source>
</evidence>
<comment type="similarity">
    <text evidence="8">Belongs to the GYP5 family.</text>
</comment>
<dbReference type="Gene3D" id="1.10.8.270">
    <property type="entry name" value="putative rabgap domain of human tbc1 domain family member 14 like domains"/>
    <property type="match status" value="1"/>
</dbReference>
<dbReference type="GO" id="GO:0045944">
    <property type="term" value="P:positive regulation of transcription by RNA polymerase II"/>
    <property type="evidence" value="ECO:0007669"/>
    <property type="project" value="UniProtKB-ARBA"/>
</dbReference>
<evidence type="ECO:0000256" key="1">
    <source>
        <dbReference type="ARBA" id="ARBA00004496"/>
    </source>
</evidence>
<dbReference type="FunFam" id="3.40.50.1000:FF:000043">
    <property type="entry name" value="General stress response phosphoprotein phosphatase Psr1/2"/>
    <property type="match status" value="1"/>
</dbReference>
<dbReference type="CDD" id="cd07521">
    <property type="entry name" value="HAD_FCP1-like"/>
    <property type="match status" value="1"/>
</dbReference>
<accession>A0A4T0HWU0</accession>
<evidence type="ECO:0000256" key="10">
    <source>
        <dbReference type="SAM" id="Coils"/>
    </source>
</evidence>
<dbReference type="InterPro" id="IPR036412">
    <property type="entry name" value="HAD-like_sf"/>
</dbReference>
<feature type="coiled-coil region" evidence="10">
    <location>
        <begin position="455"/>
        <end position="528"/>
    </location>
</feature>
<dbReference type="InterPro" id="IPR011948">
    <property type="entry name" value="Dullard_phosphatase"/>
</dbReference>
<dbReference type="Pfam" id="PF03031">
    <property type="entry name" value="NIF"/>
    <property type="match status" value="1"/>
</dbReference>
<dbReference type="NCBIfam" id="TIGR02251">
    <property type="entry name" value="HIF-SF_euk"/>
    <property type="match status" value="1"/>
</dbReference>
<dbReference type="Proteomes" id="UP000306954">
    <property type="component" value="Unassembled WGS sequence"/>
</dbReference>
<feature type="region of interest" description="Disordered" evidence="11">
    <location>
        <begin position="24"/>
        <end position="75"/>
    </location>
</feature>
<dbReference type="GO" id="GO:1904262">
    <property type="term" value="P:negative regulation of TORC1 signaling"/>
    <property type="evidence" value="ECO:0007669"/>
    <property type="project" value="UniProtKB-ARBA"/>
</dbReference>
<keyword evidence="5" id="KW-0931">ER-Golgi transport</keyword>
<evidence type="ECO:0000259" key="13">
    <source>
        <dbReference type="PROSITE" id="PS50969"/>
    </source>
</evidence>
<dbReference type="InterPro" id="IPR035969">
    <property type="entry name" value="Rab-GAP_TBC_sf"/>
</dbReference>
<evidence type="ECO:0000313" key="15">
    <source>
        <dbReference type="Proteomes" id="UP000306954"/>
    </source>
</evidence>
<keyword evidence="6" id="KW-0653">Protein transport</keyword>
<evidence type="ECO:0000256" key="4">
    <source>
        <dbReference type="ARBA" id="ARBA00022490"/>
    </source>
</evidence>
<proteinExistence type="inferred from homology"/>
<dbReference type="GO" id="GO:0034198">
    <property type="term" value="P:cellular response to amino acid starvation"/>
    <property type="evidence" value="ECO:0007669"/>
    <property type="project" value="UniProtKB-ARBA"/>
</dbReference>
<feature type="compositionally biased region" description="Polar residues" evidence="11">
    <location>
        <begin position="658"/>
        <end position="686"/>
    </location>
</feature>
<dbReference type="GO" id="GO:0016791">
    <property type="term" value="F:phosphatase activity"/>
    <property type="evidence" value="ECO:0007669"/>
    <property type="project" value="InterPro"/>
</dbReference>
<dbReference type="InterPro" id="IPR050302">
    <property type="entry name" value="Rab_GAP_TBC_domain"/>
</dbReference>
<feature type="domain" description="Rab-GAP TBC" evidence="12">
    <location>
        <begin position="144"/>
        <end position="327"/>
    </location>
</feature>
<evidence type="ECO:0000256" key="5">
    <source>
        <dbReference type="ARBA" id="ARBA00022892"/>
    </source>
</evidence>
<dbReference type="EMBL" id="SPOF01000101">
    <property type="protein sequence ID" value="TIB07360.1"/>
    <property type="molecule type" value="Genomic_DNA"/>
</dbReference>
<dbReference type="PROSITE" id="PS50086">
    <property type="entry name" value="TBC_RABGAP"/>
    <property type="match status" value="1"/>
</dbReference>
<dbReference type="GO" id="GO:0009651">
    <property type="term" value="P:response to salt stress"/>
    <property type="evidence" value="ECO:0007669"/>
    <property type="project" value="UniProtKB-ARBA"/>
</dbReference>
<feature type="compositionally biased region" description="Basic residues" evidence="11">
    <location>
        <begin position="557"/>
        <end position="566"/>
    </location>
</feature>
<dbReference type="FunFam" id="1.10.10.750:FF:000003">
    <property type="entry name" value="GTPase activating protein (Evi5)"/>
    <property type="match status" value="1"/>
</dbReference>
<dbReference type="FunFam" id="1.10.472.80:FF:000044">
    <property type="entry name" value="GTPase-activating protein GYP5"/>
    <property type="match status" value="1"/>
</dbReference>
<dbReference type="SMART" id="SM00164">
    <property type="entry name" value="TBC"/>
    <property type="match status" value="1"/>
</dbReference>
<feature type="domain" description="FCP1 homology" evidence="13">
    <location>
        <begin position="792"/>
        <end position="950"/>
    </location>
</feature>
<feature type="compositionally biased region" description="Basic and acidic residues" evidence="11">
    <location>
        <begin position="620"/>
        <end position="631"/>
    </location>
</feature>
<dbReference type="GO" id="GO:0016192">
    <property type="term" value="P:vesicle-mediated transport"/>
    <property type="evidence" value="ECO:0007669"/>
    <property type="project" value="UniProtKB-KW"/>
</dbReference>
<keyword evidence="7 10" id="KW-0175">Coiled coil</keyword>
<evidence type="ECO:0000256" key="7">
    <source>
        <dbReference type="ARBA" id="ARBA00023054"/>
    </source>
</evidence>
<feature type="compositionally biased region" description="Acidic residues" evidence="11">
    <location>
        <begin position="744"/>
        <end position="760"/>
    </location>
</feature>
<dbReference type="Gene3D" id="3.40.50.1000">
    <property type="entry name" value="HAD superfamily/HAD-like"/>
    <property type="match status" value="1"/>
</dbReference>
<keyword evidence="2" id="KW-0813">Transport</keyword>
<feature type="compositionally biased region" description="Polar residues" evidence="11">
    <location>
        <begin position="578"/>
        <end position="619"/>
    </location>
</feature>
<feature type="region of interest" description="Disordered" evidence="11">
    <location>
        <begin position="542"/>
        <end position="760"/>
    </location>
</feature>
<evidence type="ECO:0000256" key="9">
    <source>
        <dbReference type="ARBA" id="ARBA00072088"/>
    </source>
</evidence>
<dbReference type="SUPFAM" id="SSF56784">
    <property type="entry name" value="HAD-like"/>
    <property type="match status" value="1"/>
</dbReference>
<dbReference type="PANTHER" id="PTHR47219:SF9">
    <property type="entry name" value="GTPASE ACTIVATING PROTEIN AND CENTROSOME-ASSOCIATED, ISOFORM B"/>
    <property type="match status" value="1"/>
</dbReference>
<evidence type="ECO:0000256" key="3">
    <source>
        <dbReference type="ARBA" id="ARBA00022468"/>
    </source>
</evidence>
<feature type="compositionally biased region" description="Basic and acidic residues" evidence="11">
    <location>
        <begin position="36"/>
        <end position="53"/>
    </location>
</feature>
<dbReference type="AlphaFoldDB" id="A0A4T0HWU0"/>
<feature type="compositionally biased region" description="Polar residues" evidence="11">
    <location>
        <begin position="24"/>
        <end position="35"/>
    </location>
</feature>
<keyword evidence="3" id="KW-0343">GTPase activation</keyword>
<dbReference type="SUPFAM" id="SSF47923">
    <property type="entry name" value="Ypt/Rab-GAP domain of gyp1p"/>
    <property type="match status" value="2"/>
</dbReference>
<dbReference type="GO" id="GO:0015031">
    <property type="term" value="P:protein transport"/>
    <property type="evidence" value="ECO:0007669"/>
    <property type="project" value="UniProtKB-KW"/>
</dbReference>